<dbReference type="InterPro" id="IPR050767">
    <property type="entry name" value="Sel1_AlgK"/>
</dbReference>
<comment type="similarity">
    <text evidence="1">Belongs to the sel-1 family.</text>
</comment>
<dbReference type="InterPro" id="IPR011990">
    <property type="entry name" value="TPR-like_helical_dom_sf"/>
</dbReference>
<dbReference type="PANTHER" id="PTHR11102:SF160">
    <property type="entry name" value="ERAD-ASSOCIATED E3 UBIQUITIN-PROTEIN LIGASE COMPONENT HRD3"/>
    <property type="match status" value="1"/>
</dbReference>
<protein>
    <submittedName>
        <fullName evidence="3">Sel1 repeat family protein</fullName>
    </submittedName>
</protein>
<evidence type="ECO:0000313" key="3">
    <source>
        <dbReference type="WBParaSite" id="PSU_v2.g9832.t1"/>
    </source>
</evidence>
<dbReference type="SUPFAM" id="SSF81901">
    <property type="entry name" value="HCP-like"/>
    <property type="match status" value="1"/>
</dbReference>
<dbReference type="Proteomes" id="UP000887577">
    <property type="component" value="Unplaced"/>
</dbReference>
<dbReference type="InterPro" id="IPR006597">
    <property type="entry name" value="Sel1-like"/>
</dbReference>
<dbReference type="SMART" id="SM00671">
    <property type="entry name" value="SEL1"/>
    <property type="match status" value="2"/>
</dbReference>
<evidence type="ECO:0000256" key="1">
    <source>
        <dbReference type="ARBA" id="ARBA00038101"/>
    </source>
</evidence>
<reference evidence="3" key="1">
    <citation type="submission" date="2022-11" db="UniProtKB">
        <authorList>
            <consortium name="WormBaseParasite"/>
        </authorList>
    </citation>
    <scope>IDENTIFICATION</scope>
</reference>
<evidence type="ECO:0000313" key="2">
    <source>
        <dbReference type="Proteomes" id="UP000887577"/>
    </source>
</evidence>
<proteinExistence type="inferred from homology"/>
<dbReference type="WBParaSite" id="PSU_v2.g9832.t1">
    <property type="protein sequence ID" value="PSU_v2.g9832.t1"/>
    <property type="gene ID" value="PSU_v2.g9832"/>
</dbReference>
<dbReference type="Pfam" id="PF08238">
    <property type="entry name" value="Sel1"/>
    <property type="match status" value="2"/>
</dbReference>
<name>A0A914ZD09_9BILA</name>
<keyword evidence="2" id="KW-1185">Reference proteome</keyword>
<organism evidence="2 3">
    <name type="scientific">Panagrolaimus superbus</name>
    <dbReference type="NCBI Taxonomy" id="310955"/>
    <lineage>
        <taxon>Eukaryota</taxon>
        <taxon>Metazoa</taxon>
        <taxon>Ecdysozoa</taxon>
        <taxon>Nematoda</taxon>
        <taxon>Chromadorea</taxon>
        <taxon>Rhabditida</taxon>
        <taxon>Tylenchina</taxon>
        <taxon>Panagrolaimomorpha</taxon>
        <taxon>Panagrolaimoidea</taxon>
        <taxon>Panagrolaimidae</taxon>
        <taxon>Panagrolaimus</taxon>
    </lineage>
</organism>
<dbReference type="AlphaFoldDB" id="A0A914ZD09"/>
<sequence length="140" mass="15737">MDEISAVRQECGIISRQEHLRPAHQPISYSSVMEEVCARTGQSKKEYERNLKILKDTPFFGDVVKGHYFRDGEGVPRDYYKAAAHYAKAANAGNPEGMFNLALLYKNGQGVARDFNESLRWLLKAAEGKAPIMVDVKNIC</sequence>
<accession>A0A914ZD09</accession>
<dbReference type="Gene3D" id="1.25.40.10">
    <property type="entry name" value="Tetratricopeptide repeat domain"/>
    <property type="match status" value="1"/>
</dbReference>
<dbReference type="PANTHER" id="PTHR11102">
    <property type="entry name" value="SEL-1-LIKE PROTEIN"/>
    <property type="match status" value="1"/>
</dbReference>